<feature type="non-terminal residue" evidence="4">
    <location>
        <position position="202"/>
    </location>
</feature>
<dbReference type="InterPro" id="IPR029055">
    <property type="entry name" value="Ntn_hydrolases_N"/>
</dbReference>
<dbReference type="Proteomes" id="UP001187825">
    <property type="component" value="Unassembled WGS sequence"/>
</dbReference>
<evidence type="ECO:0000313" key="5">
    <source>
        <dbReference type="Proteomes" id="UP001187825"/>
    </source>
</evidence>
<gene>
    <name evidence="4" type="ORF">R0P33_004615</name>
</gene>
<name>A0AAD2ZFV5_ECOLX</name>
<proteinExistence type="inferred from homology"/>
<sequence>MKNRNRMIVNCVTASLMYYWSLPALAEQSSSEIKIVRDEYGMPHIYANDTWHLFYGYGYVVAQDRLFQMEMARRSTQGTVAEVLGKDFVKFDKDIRRNYWPDAIRAQIDALSPEDMSILQGYADGMNAWIDKVNTNPETLLPKQFNTFGFTPKRWEPFDVAMIFVGTMANRFSDSTSEIDNLALLTALKDKYGVSQGMAVFN</sequence>
<dbReference type="Pfam" id="PF01804">
    <property type="entry name" value="Penicil_amidase"/>
    <property type="match status" value="1"/>
</dbReference>
<comment type="similarity">
    <text evidence="1">Belongs to the peptidase S45 family.</text>
</comment>
<dbReference type="EMBL" id="ABNXQI010000053">
    <property type="protein sequence ID" value="ELP2902222.1"/>
    <property type="molecule type" value="Genomic_DNA"/>
</dbReference>
<evidence type="ECO:0000256" key="2">
    <source>
        <dbReference type="ARBA" id="ARBA00038735"/>
    </source>
</evidence>
<dbReference type="Gene3D" id="1.10.287.150">
    <property type="match status" value="1"/>
</dbReference>
<dbReference type="SUPFAM" id="SSF56235">
    <property type="entry name" value="N-terminal nucleophile aminohydrolases (Ntn hydrolases)"/>
    <property type="match status" value="1"/>
</dbReference>
<dbReference type="AlphaFoldDB" id="A0AAD2ZFV5"/>
<dbReference type="Gene3D" id="1.10.439.10">
    <property type="entry name" value="Penicillin Amidohydrolase, domain 1"/>
    <property type="match status" value="1"/>
</dbReference>
<evidence type="ECO:0000256" key="3">
    <source>
        <dbReference type="SAM" id="SignalP"/>
    </source>
</evidence>
<comment type="subunit">
    <text evidence="2">Heterodimer of an alpha subunit and a beta subunit processed from the same precursor.</text>
</comment>
<dbReference type="GO" id="GO:0017000">
    <property type="term" value="P:antibiotic biosynthetic process"/>
    <property type="evidence" value="ECO:0007669"/>
    <property type="project" value="InterPro"/>
</dbReference>
<organism evidence="4 5">
    <name type="scientific">Escherichia coli O111</name>
    <dbReference type="NCBI Taxonomy" id="1055535"/>
    <lineage>
        <taxon>Bacteria</taxon>
        <taxon>Pseudomonadati</taxon>
        <taxon>Pseudomonadota</taxon>
        <taxon>Gammaproteobacteria</taxon>
        <taxon>Enterobacterales</taxon>
        <taxon>Enterobacteriaceae</taxon>
        <taxon>Escherichia</taxon>
    </lineage>
</organism>
<comment type="caution">
    <text evidence="4">The sequence shown here is derived from an EMBL/GenBank/DDBJ whole genome shotgun (WGS) entry which is preliminary data.</text>
</comment>
<evidence type="ECO:0000256" key="1">
    <source>
        <dbReference type="ARBA" id="ARBA00006586"/>
    </source>
</evidence>
<dbReference type="PANTHER" id="PTHR34218:SF4">
    <property type="entry name" value="ACYL-HOMOSERINE LACTONE ACYLASE QUIP"/>
    <property type="match status" value="1"/>
</dbReference>
<feature type="signal peptide" evidence="3">
    <location>
        <begin position="1"/>
        <end position="26"/>
    </location>
</feature>
<keyword evidence="3" id="KW-0732">Signal</keyword>
<dbReference type="GO" id="GO:0016811">
    <property type="term" value="F:hydrolase activity, acting on carbon-nitrogen (but not peptide) bonds, in linear amides"/>
    <property type="evidence" value="ECO:0007669"/>
    <property type="project" value="InterPro"/>
</dbReference>
<dbReference type="InterPro" id="IPR023343">
    <property type="entry name" value="Penicillin_amidase_dom1"/>
</dbReference>
<evidence type="ECO:0000313" key="4">
    <source>
        <dbReference type="EMBL" id="ELP2902222.1"/>
    </source>
</evidence>
<feature type="chain" id="PRO_5042019017" evidence="3">
    <location>
        <begin position="27"/>
        <end position="202"/>
    </location>
</feature>
<dbReference type="InterPro" id="IPR002692">
    <property type="entry name" value="S45"/>
</dbReference>
<accession>A0AAD2ZFV5</accession>
<dbReference type="PANTHER" id="PTHR34218">
    <property type="entry name" value="PEPTIDASE S45 PENICILLIN AMIDASE"/>
    <property type="match status" value="1"/>
</dbReference>
<protein>
    <submittedName>
        <fullName evidence="4">Penicillin acylase family protein</fullName>
    </submittedName>
</protein>
<reference evidence="4" key="1">
    <citation type="submission" date="2023-10" db="EMBL/GenBank/DDBJ databases">
        <authorList>
            <consortium name="GenomeTrakr network: Whole genome sequencing for foodborne pathogen traceback"/>
        </authorList>
    </citation>
    <scope>NUCLEOTIDE SEQUENCE</scope>
    <source>
        <strain evidence="4">RM9975</strain>
    </source>
</reference>